<evidence type="ECO:0000256" key="1">
    <source>
        <dbReference type="SAM" id="Phobius"/>
    </source>
</evidence>
<proteinExistence type="predicted"/>
<dbReference type="Proteomes" id="UP000238325">
    <property type="component" value="Unassembled WGS sequence"/>
</dbReference>
<keyword evidence="1" id="KW-1133">Transmembrane helix</keyword>
<evidence type="ECO:0000313" key="4">
    <source>
        <dbReference type="EMBL" id="PRB91243.1"/>
    </source>
</evidence>
<evidence type="ECO:0000313" key="5">
    <source>
        <dbReference type="Proteomes" id="UP000238325"/>
    </source>
</evidence>
<feature type="domain" description="Trimeric autotransporter adhesin YadA-like head" evidence="2">
    <location>
        <begin position="184"/>
        <end position="203"/>
    </location>
</feature>
<dbReference type="AlphaFoldDB" id="A0A2S9CWZ3"/>
<dbReference type="EMBL" id="PCPP01000001">
    <property type="protein sequence ID" value="PRB85033.1"/>
    <property type="molecule type" value="Genomic_DNA"/>
</dbReference>
<feature type="domain" description="Trimeric autotransporter adhesin YadA-like head" evidence="2">
    <location>
        <begin position="254"/>
        <end position="274"/>
    </location>
</feature>
<dbReference type="Proteomes" id="UP000238534">
    <property type="component" value="Unassembled WGS sequence"/>
</dbReference>
<keyword evidence="1" id="KW-0472">Membrane</keyword>
<keyword evidence="5" id="KW-1185">Reference proteome</keyword>
<dbReference type="InterPro" id="IPR008640">
    <property type="entry name" value="Adhesin_Head_dom"/>
</dbReference>
<dbReference type="CDD" id="cd12820">
    <property type="entry name" value="LbR_YadA-like"/>
    <property type="match status" value="1"/>
</dbReference>
<evidence type="ECO:0000313" key="3">
    <source>
        <dbReference type="EMBL" id="PRB85033.1"/>
    </source>
</evidence>
<feature type="domain" description="Trimeric autotransporter adhesin YadA-like head" evidence="2">
    <location>
        <begin position="234"/>
        <end position="250"/>
    </location>
</feature>
<feature type="domain" description="Trimeric autotransporter adhesin YadA-like head" evidence="2">
    <location>
        <begin position="206"/>
        <end position="232"/>
    </location>
</feature>
<dbReference type="Pfam" id="PF05658">
    <property type="entry name" value="YadA_head"/>
    <property type="match status" value="5"/>
</dbReference>
<comment type="caution">
    <text evidence="3">The sequence shown here is derived from an EMBL/GenBank/DDBJ whole genome shotgun (WGS) entry which is preliminary data.</text>
</comment>
<evidence type="ECO:0000259" key="2">
    <source>
        <dbReference type="Pfam" id="PF05658"/>
    </source>
</evidence>
<dbReference type="SUPFAM" id="SSF101967">
    <property type="entry name" value="Adhesin YadA, collagen-binding domain"/>
    <property type="match status" value="1"/>
</dbReference>
<organism evidence="3 6">
    <name type="scientific">Chryseobacterium culicis</name>
    <dbReference type="NCBI Taxonomy" id="680127"/>
    <lineage>
        <taxon>Bacteria</taxon>
        <taxon>Pseudomonadati</taxon>
        <taxon>Bacteroidota</taxon>
        <taxon>Flavobacteriia</taxon>
        <taxon>Flavobacteriales</taxon>
        <taxon>Weeksellaceae</taxon>
        <taxon>Chryseobacterium group</taxon>
        <taxon>Chryseobacterium</taxon>
    </lineage>
</organism>
<protein>
    <recommendedName>
        <fullName evidence="2">Trimeric autotransporter adhesin YadA-like head domain-containing protein</fullName>
    </recommendedName>
</protein>
<evidence type="ECO:0000313" key="6">
    <source>
        <dbReference type="Proteomes" id="UP000238534"/>
    </source>
</evidence>
<sequence>MQVMQKDYKPQYTLLLFFISIFTFAQVGIGLPNPDPSAMLHINANNKGVLLPSIALTTTTDNITVPSPADGLIVWNNGNSTLKEIGFYYWFESKWNKILANGGDPTKIENGTSWNLTGTNVGNYGGANTTLALGTKTYDDLIFKVNALTAGKLGVDNSVSFGIGSNAGQNGIALGSASSAFMGIAIGSATVVSGNEALAVGNKTTAAGFRSTAIGFHAQTSSNESVAIGNNSSADGFQSIALGYNAKTNTNSETALGYNAVTNSQNSTALGSEANALGQYSTAVGYGAVTSQANAVILGNNNANVGIGTGTPNVSAKLDVSGQFKLGEKGSVQKNQISFEAWPGISINNLPPGKSTTIDIPVPAEYQPGSTRAVVVVSPAGDFPGNSSFSISNPRMTSASSITINLTNISGTANSLYSGHFYVMINEF</sequence>
<dbReference type="Gene3D" id="2.60.40.4050">
    <property type="match status" value="1"/>
</dbReference>
<dbReference type="EMBL" id="PCPH01000002">
    <property type="protein sequence ID" value="PRB91243.1"/>
    <property type="molecule type" value="Genomic_DNA"/>
</dbReference>
<reference evidence="5 6" key="1">
    <citation type="submission" date="2017-09" db="EMBL/GenBank/DDBJ databases">
        <title>Genomic, metabolic, and phenotypic characteristics of bacterial isolates from the natural microbiome of the model nematode Caenorhabditis elegans.</title>
        <authorList>
            <person name="Zimmermann J."/>
            <person name="Obeng N."/>
            <person name="Yang W."/>
            <person name="Obeng O."/>
            <person name="Kissoyan K."/>
            <person name="Pees B."/>
            <person name="Dirksen P."/>
            <person name="Hoppner M."/>
            <person name="Franke A."/>
            <person name="Rosenstiel P."/>
            <person name="Leippe M."/>
            <person name="Dierking K."/>
            <person name="Kaleta C."/>
            <person name="Schulenburg H."/>
        </authorList>
    </citation>
    <scope>NUCLEOTIDE SEQUENCE [LARGE SCALE GENOMIC DNA]</scope>
    <source>
        <strain evidence="3 6">MYb25</strain>
        <strain evidence="4 5">MYb44</strain>
    </source>
</reference>
<dbReference type="InterPro" id="IPR011049">
    <property type="entry name" value="Serralysin-like_metalloprot_C"/>
</dbReference>
<dbReference type="OrthoDB" id="1247310at2"/>
<feature type="domain" description="Trimeric autotransporter adhesin YadA-like head" evidence="2">
    <location>
        <begin position="276"/>
        <end position="301"/>
    </location>
</feature>
<dbReference type="GO" id="GO:0019867">
    <property type="term" value="C:outer membrane"/>
    <property type="evidence" value="ECO:0007669"/>
    <property type="project" value="InterPro"/>
</dbReference>
<name>A0A2S9CWZ3_CHRCI</name>
<accession>A0A2S9CWZ3</accession>
<gene>
    <name evidence="3" type="ORF">CQ022_01845</name>
    <name evidence="4" type="ORF">CQ033_11145</name>
</gene>
<dbReference type="Gene3D" id="2.150.10.10">
    <property type="entry name" value="Serralysin-like metalloprotease, C-terminal"/>
    <property type="match status" value="1"/>
</dbReference>
<feature type="transmembrane region" description="Helical" evidence="1">
    <location>
        <begin position="12"/>
        <end position="31"/>
    </location>
</feature>
<keyword evidence="1" id="KW-0812">Transmembrane</keyword>